<dbReference type="InterPro" id="IPR027417">
    <property type="entry name" value="P-loop_NTPase"/>
</dbReference>
<dbReference type="InterPro" id="IPR056884">
    <property type="entry name" value="NPHP3-like_N"/>
</dbReference>
<name>A0A177CTV1_9PLEO</name>
<dbReference type="RefSeq" id="XP_018041318.1">
    <property type="nucleotide sequence ID" value="XM_018181812.1"/>
</dbReference>
<organism evidence="4 5">
    <name type="scientific">Paraphaeosphaeria sporulosa</name>
    <dbReference type="NCBI Taxonomy" id="1460663"/>
    <lineage>
        <taxon>Eukaryota</taxon>
        <taxon>Fungi</taxon>
        <taxon>Dikarya</taxon>
        <taxon>Ascomycota</taxon>
        <taxon>Pezizomycotina</taxon>
        <taxon>Dothideomycetes</taxon>
        <taxon>Pleosporomycetidae</taxon>
        <taxon>Pleosporales</taxon>
        <taxon>Massarineae</taxon>
        <taxon>Didymosphaeriaceae</taxon>
        <taxon>Paraphaeosphaeria</taxon>
    </lineage>
</organism>
<keyword evidence="5" id="KW-1185">Reference proteome</keyword>
<sequence length="1110" mass="126263">MEALVAVGLAGNVVQFVQFSGQLLSLAKEIKKMGAPSSLLGLCKVAQNLTQQTRVIVTRLKANTATLEQEEQHLLDVAMDCEKTGEEFVAYIDELITTSKPSSRLGSAQSSFKIKWHHNHIEAYISRLDKLQGSLLLATTLSLRTRETGSHHEVLEHLKSIEAGNDSSQQNDAELRRALSLLHDLVQQQSGPKLDMLQKQMDSCMEDIQKIRSSVTDTREGEILRWLDFRQRTWRFEEVEEAHQTTFDWIFRKPHANTPWHDFCAHLSGAEVPLPYFINGKAGSGKSTLMKYIVSHPQTKAGLRKWAGQHKLLTQHFFFWNAGTQLQKSHTGMLRSLLHSVLTQYHDLIPAVFPTLYADGIPISDDEPPSYIELKSAFERLKIRSASFLRICIFIDGVDEFEGDHRDMSTFLCSIASSAIKVVVSSRPINACLNVFRQSPTLRLQDLTQDDMSVFIRDRLSSHPMMAELQAESPEKAATLKAEIQEKAEGVFLWVRLVIGLLLRGLEDGDDFDDLLPKLRALPSDLRELYTRMMQKMPSDYQVQASQMFQIFEWWRLRGNDEPLELLLLSFAIQQPSTALNLSTDAWNTQMPKRYSERIEARVRSRCCGLLEVREIPTASMFWPPTPVVAYLHRSVAEFVTSQDVWDDMLSLTSDTTFSPGTHIAFGILSILKTSNPPLGESKHLRAPRISDRTNYSERILDLAMDVCRRNADNVIEDSLMLKYMEAVDKTMASASQDLACNSIDRQDCQLFAHWSVRMAPSCLEPETLHLANHVPLWAQANIRSFAAYNGILPYLKAVNRTSKLVDVEFLVLFALGSWVDGKFSFPDRRETLWFLLQILGDRSELGIESPIGNNTLWEHAVVVAYDIFSSPRRRRPLNAPFTETVKMPGQHIGPPSLVTFDTGESWRSSVHGRQALQHYHLYAEKLGLDPLAGLYGEEHASRRNETTLAMDKWLNWDSEVDSRQEFNDSLLDVCEEHVLIPGRESDGLFKPHDRLIHPEAKKESHRVDVSNTQQAADILRLFLSITDKPKELLNKAIRTPKRSTFKPLTILRKALAWGREKTQGWGLQSEYQFLYQLVELPEAYQSTAEYPDPFEPRNVWLTQSHSSIS</sequence>
<dbReference type="PANTHER" id="PTHR10039:SF5">
    <property type="entry name" value="NACHT DOMAIN-CONTAINING PROTEIN"/>
    <property type="match status" value="1"/>
</dbReference>
<reference evidence="4 5" key="1">
    <citation type="submission" date="2016-05" db="EMBL/GenBank/DDBJ databases">
        <title>Comparative analysis of secretome profiles of manganese(II)-oxidizing ascomycete fungi.</title>
        <authorList>
            <consortium name="DOE Joint Genome Institute"/>
            <person name="Zeiner C.A."/>
            <person name="Purvine S.O."/>
            <person name="Zink E.M."/>
            <person name="Wu S."/>
            <person name="Pasa-Tolic L."/>
            <person name="Chaput D.L."/>
            <person name="Haridas S."/>
            <person name="Grigoriev I.V."/>
            <person name="Santelli C.M."/>
            <person name="Hansel C.M."/>
        </authorList>
    </citation>
    <scope>NUCLEOTIDE SEQUENCE [LARGE SCALE GENOMIC DNA]</scope>
    <source>
        <strain evidence="4 5">AP3s5-JAC2a</strain>
    </source>
</reference>
<evidence type="ECO:0000259" key="2">
    <source>
        <dbReference type="Pfam" id="PF24883"/>
    </source>
</evidence>
<evidence type="ECO:0000259" key="3">
    <source>
        <dbReference type="Pfam" id="PF25053"/>
    </source>
</evidence>
<protein>
    <submittedName>
        <fullName evidence="4">Uncharacterized protein</fullName>
    </submittedName>
</protein>
<dbReference type="EMBL" id="KV441549">
    <property type="protein sequence ID" value="OAG10953.1"/>
    <property type="molecule type" value="Genomic_DNA"/>
</dbReference>
<dbReference type="InterPro" id="IPR056693">
    <property type="entry name" value="DUF7791"/>
</dbReference>
<dbReference type="SUPFAM" id="SSF52540">
    <property type="entry name" value="P-loop containing nucleoside triphosphate hydrolases"/>
    <property type="match status" value="1"/>
</dbReference>
<evidence type="ECO:0000256" key="1">
    <source>
        <dbReference type="ARBA" id="ARBA00022737"/>
    </source>
</evidence>
<dbReference type="Proteomes" id="UP000077069">
    <property type="component" value="Unassembled WGS sequence"/>
</dbReference>
<evidence type="ECO:0000313" key="4">
    <source>
        <dbReference type="EMBL" id="OAG10953.1"/>
    </source>
</evidence>
<evidence type="ECO:0000313" key="5">
    <source>
        <dbReference type="Proteomes" id="UP000077069"/>
    </source>
</evidence>
<proteinExistence type="predicted"/>
<dbReference type="Gene3D" id="3.40.50.300">
    <property type="entry name" value="P-loop containing nucleotide triphosphate hydrolases"/>
    <property type="match status" value="1"/>
</dbReference>
<keyword evidence="1" id="KW-0677">Repeat</keyword>
<dbReference type="Pfam" id="PF25053">
    <property type="entry name" value="DUF7791"/>
    <property type="match status" value="1"/>
</dbReference>
<dbReference type="Pfam" id="PF24883">
    <property type="entry name" value="NPHP3_N"/>
    <property type="match status" value="1"/>
</dbReference>
<dbReference type="STRING" id="1460663.A0A177CTV1"/>
<feature type="domain" description="Nephrocystin 3-like N-terminal" evidence="2">
    <location>
        <begin position="274"/>
        <end position="427"/>
    </location>
</feature>
<gene>
    <name evidence="4" type="ORF">CC84DRAFT_1203248</name>
</gene>
<feature type="domain" description="DUF7791" evidence="3">
    <location>
        <begin position="537"/>
        <end position="670"/>
    </location>
</feature>
<dbReference type="GeneID" id="28765298"/>
<dbReference type="OrthoDB" id="443402at2759"/>
<accession>A0A177CTV1</accession>
<dbReference type="PANTHER" id="PTHR10039">
    <property type="entry name" value="AMELOGENIN"/>
    <property type="match status" value="1"/>
</dbReference>
<dbReference type="AlphaFoldDB" id="A0A177CTV1"/>
<dbReference type="InParanoid" id="A0A177CTV1"/>